<evidence type="ECO:0000313" key="10">
    <source>
        <dbReference type="EMBL" id="RLQ96768.1"/>
    </source>
</evidence>
<dbReference type="OrthoDB" id="7933886at2"/>
<keyword evidence="8" id="KW-0732">Signal</keyword>
<dbReference type="PIRSF" id="PIRSF000025">
    <property type="entry name" value="Cytc_Bsub_c550"/>
    <property type="match status" value="1"/>
</dbReference>
<dbReference type="Gene3D" id="1.10.760.10">
    <property type="entry name" value="Cytochrome c-like domain"/>
    <property type="match status" value="1"/>
</dbReference>
<name>A0A3L7K124_9BACI</name>
<dbReference type="InterPro" id="IPR009056">
    <property type="entry name" value="Cyt_c-like_dom"/>
</dbReference>
<evidence type="ECO:0000256" key="6">
    <source>
        <dbReference type="PIRSR" id="PIRSR000025-1"/>
    </source>
</evidence>
<gene>
    <name evidence="10" type="ORF">D9X91_06615</name>
</gene>
<dbReference type="InterPro" id="IPR012218">
    <property type="entry name" value="Cyt_c_BACSU-c550-type"/>
</dbReference>
<comment type="PTM">
    <text evidence="6">Binds 1 heme c group covalently per subunit.</text>
</comment>
<evidence type="ECO:0000256" key="8">
    <source>
        <dbReference type="SAM" id="SignalP"/>
    </source>
</evidence>
<feature type="chain" id="PRO_5038662732" evidence="8">
    <location>
        <begin position="21"/>
        <end position="112"/>
    </location>
</feature>
<keyword evidence="3 7" id="KW-0479">Metal-binding</keyword>
<evidence type="ECO:0000256" key="4">
    <source>
        <dbReference type="ARBA" id="ARBA00022982"/>
    </source>
</evidence>
<keyword evidence="5 7" id="KW-0408">Iron</keyword>
<keyword evidence="11" id="KW-1185">Reference proteome</keyword>
<keyword evidence="1" id="KW-0813">Transport</keyword>
<evidence type="ECO:0000259" key="9">
    <source>
        <dbReference type="PROSITE" id="PS51007"/>
    </source>
</evidence>
<dbReference type="GO" id="GO:0020037">
    <property type="term" value="F:heme binding"/>
    <property type="evidence" value="ECO:0007669"/>
    <property type="project" value="InterPro"/>
</dbReference>
<organism evidence="10 11">
    <name type="scientific">Falsibacillus albus</name>
    <dbReference type="NCBI Taxonomy" id="2478915"/>
    <lineage>
        <taxon>Bacteria</taxon>
        <taxon>Bacillati</taxon>
        <taxon>Bacillota</taxon>
        <taxon>Bacilli</taxon>
        <taxon>Bacillales</taxon>
        <taxon>Bacillaceae</taxon>
        <taxon>Falsibacillus</taxon>
    </lineage>
</organism>
<dbReference type="InterPro" id="IPR036909">
    <property type="entry name" value="Cyt_c-like_dom_sf"/>
</dbReference>
<dbReference type="PROSITE" id="PS51257">
    <property type="entry name" value="PROKAR_LIPOPROTEIN"/>
    <property type="match status" value="1"/>
</dbReference>
<dbReference type="InterPro" id="IPR051811">
    <property type="entry name" value="Cytochrome_c550/c551-like"/>
</dbReference>
<reference evidence="10 11" key="1">
    <citation type="submission" date="2018-10" db="EMBL/GenBank/DDBJ databases">
        <title>Falsibacillus sp. genome draft.</title>
        <authorList>
            <person name="Shi S."/>
        </authorList>
    </citation>
    <scope>NUCLEOTIDE SEQUENCE [LARGE SCALE GENOMIC DNA]</scope>
    <source>
        <strain evidence="10 11">GY 10110</strain>
    </source>
</reference>
<dbReference type="PROSITE" id="PS51007">
    <property type="entry name" value="CYTC"/>
    <property type="match status" value="1"/>
</dbReference>
<evidence type="ECO:0000313" key="11">
    <source>
        <dbReference type="Proteomes" id="UP000276770"/>
    </source>
</evidence>
<keyword evidence="4" id="KW-0249">Electron transport</keyword>
<feature type="domain" description="Cytochrome c" evidence="9">
    <location>
        <begin position="39"/>
        <end position="112"/>
    </location>
</feature>
<dbReference type="EMBL" id="RCVZ01000003">
    <property type="protein sequence ID" value="RLQ96768.1"/>
    <property type="molecule type" value="Genomic_DNA"/>
</dbReference>
<dbReference type="NCBIfam" id="NF045774">
    <property type="entry name" value="cytochro_C551"/>
    <property type="match status" value="1"/>
</dbReference>
<keyword evidence="2 6" id="KW-0349">Heme</keyword>
<dbReference type="GO" id="GO:0016020">
    <property type="term" value="C:membrane"/>
    <property type="evidence" value="ECO:0007669"/>
    <property type="project" value="InterPro"/>
</dbReference>
<feature type="binding site" description="covalent" evidence="6">
    <location>
        <position position="55"/>
    </location>
    <ligand>
        <name>heme c</name>
        <dbReference type="ChEBI" id="CHEBI:61717"/>
    </ligand>
</feature>
<evidence type="ECO:0000256" key="5">
    <source>
        <dbReference type="ARBA" id="ARBA00023004"/>
    </source>
</evidence>
<evidence type="ECO:0000256" key="2">
    <source>
        <dbReference type="ARBA" id="ARBA00022617"/>
    </source>
</evidence>
<comment type="caution">
    <text evidence="10">The sequence shown here is derived from an EMBL/GenBank/DDBJ whole genome shotgun (WGS) entry which is preliminary data.</text>
</comment>
<feature type="binding site" description="axial binding residue" evidence="7">
    <location>
        <position position="56"/>
    </location>
    <ligand>
        <name>heme c</name>
        <dbReference type="ChEBI" id="CHEBI:61717"/>
    </ligand>
    <ligandPart>
        <name>Fe</name>
        <dbReference type="ChEBI" id="CHEBI:18248"/>
    </ligandPart>
</feature>
<dbReference type="GO" id="GO:0005506">
    <property type="term" value="F:iron ion binding"/>
    <property type="evidence" value="ECO:0007669"/>
    <property type="project" value="InterPro"/>
</dbReference>
<dbReference type="PANTHER" id="PTHR37823">
    <property type="entry name" value="CYTOCHROME C-553-LIKE"/>
    <property type="match status" value="1"/>
</dbReference>
<feature type="binding site" description="axial binding residue" evidence="7">
    <location>
        <position position="91"/>
    </location>
    <ligand>
        <name>heme c</name>
        <dbReference type="ChEBI" id="CHEBI:61717"/>
    </ligand>
    <ligandPart>
        <name>Fe</name>
        <dbReference type="ChEBI" id="CHEBI:18248"/>
    </ligandPart>
</feature>
<evidence type="ECO:0000256" key="7">
    <source>
        <dbReference type="PIRSR" id="PIRSR000025-2"/>
    </source>
</evidence>
<evidence type="ECO:0000256" key="1">
    <source>
        <dbReference type="ARBA" id="ARBA00022448"/>
    </source>
</evidence>
<dbReference type="Proteomes" id="UP000276770">
    <property type="component" value="Unassembled WGS sequence"/>
</dbReference>
<dbReference type="RefSeq" id="WP_121679789.1">
    <property type="nucleotide sequence ID" value="NZ_RCVZ01000003.1"/>
</dbReference>
<accession>A0A3L7K124</accession>
<dbReference type="SUPFAM" id="SSF46626">
    <property type="entry name" value="Cytochrome c"/>
    <property type="match status" value="1"/>
</dbReference>
<feature type="binding site" description="covalent" evidence="6">
    <location>
        <position position="52"/>
    </location>
    <ligand>
        <name>heme c</name>
        <dbReference type="ChEBI" id="CHEBI:61717"/>
    </ligand>
</feature>
<dbReference type="GO" id="GO:0009055">
    <property type="term" value="F:electron transfer activity"/>
    <property type="evidence" value="ECO:0007669"/>
    <property type="project" value="InterPro"/>
</dbReference>
<evidence type="ECO:0000256" key="3">
    <source>
        <dbReference type="ARBA" id="ARBA00022723"/>
    </source>
</evidence>
<protein>
    <submittedName>
        <fullName evidence="10">Cytochrome c</fullName>
    </submittedName>
</protein>
<dbReference type="InterPro" id="IPR054782">
    <property type="entry name" value="Cytochro_C551"/>
</dbReference>
<feature type="signal peptide" evidence="8">
    <location>
        <begin position="1"/>
        <end position="20"/>
    </location>
</feature>
<dbReference type="AlphaFoldDB" id="A0A3L7K124"/>
<proteinExistence type="predicted"/>
<sequence>MKKLLSIVLGAALIMGLAACGSGNDNSQNGGGDSTETASSGDPAAKIFKQKCSTCHGNNLEGGFGPNLQKVGSRYTEDQILLIIQNGKGQMPKGVIKGDDAKMVAKWLSKKK</sequence>
<dbReference type="Pfam" id="PF13442">
    <property type="entry name" value="Cytochrome_CBB3"/>
    <property type="match status" value="1"/>
</dbReference>
<dbReference type="PANTHER" id="PTHR37823:SF4">
    <property type="entry name" value="MENAQUINOL-CYTOCHROME C REDUCTASE CYTOCHROME B_C SUBUNIT"/>
    <property type="match status" value="1"/>
</dbReference>